<evidence type="ECO:0000313" key="2">
    <source>
        <dbReference type="EMBL" id="JAE35312.1"/>
    </source>
</evidence>
<dbReference type="EMBL" id="GBRH01162584">
    <property type="protein sequence ID" value="JAE35312.1"/>
    <property type="molecule type" value="Transcribed_RNA"/>
</dbReference>
<feature type="region of interest" description="Disordered" evidence="1">
    <location>
        <begin position="1"/>
        <end position="22"/>
    </location>
</feature>
<feature type="compositionally biased region" description="Polar residues" evidence="1">
    <location>
        <begin position="1"/>
        <end position="14"/>
    </location>
</feature>
<organism evidence="2">
    <name type="scientific">Arundo donax</name>
    <name type="common">Giant reed</name>
    <name type="synonym">Donax arundinaceus</name>
    <dbReference type="NCBI Taxonomy" id="35708"/>
    <lineage>
        <taxon>Eukaryota</taxon>
        <taxon>Viridiplantae</taxon>
        <taxon>Streptophyta</taxon>
        <taxon>Embryophyta</taxon>
        <taxon>Tracheophyta</taxon>
        <taxon>Spermatophyta</taxon>
        <taxon>Magnoliopsida</taxon>
        <taxon>Liliopsida</taxon>
        <taxon>Poales</taxon>
        <taxon>Poaceae</taxon>
        <taxon>PACMAD clade</taxon>
        <taxon>Arundinoideae</taxon>
        <taxon>Arundineae</taxon>
        <taxon>Arundo</taxon>
    </lineage>
</organism>
<protein>
    <submittedName>
        <fullName evidence="2">Uncharacterized protein</fullName>
    </submittedName>
</protein>
<sequence length="88" mass="9817">MSSLRQTHSRSNSSEGDEHTRLCTMPQQSLHLSLVGFPKLVVSLELVLDPYKNLGGFLCGSTNLHRLNLLKHLRSDKIANFKSGGRSR</sequence>
<proteinExistence type="predicted"/>
<evidence type="ECO:0000256" key="1">
    <source>
        <dbReference type="SAM" id="MobiDB-lite"/>
    </source>
</evidence>
<accession>A0A0A9HEX9</accession>
<reference evidence="2" key="1">
    <citation type="submission" date="2014-09" db="EMBL/GenBank/DDBJ databases">
        <authorList>
            <person name="Magalhaes I.L.F."/>
            <person name="Oliveira U."/>
            <person name="Santos F.R."/>
            <person name="Vidigal T.H.D.A."/>
            <person name="Brescovit A.D."/>
            <person name="Santos A.J."/>
        </authorList>
    </citation>
    <scope>NUCLEOTIDE SEQUENCE</scope>
    <source>
        <tissue evidence="2">Shoot tissue taken approximately 20 cm above the soil surface</tissue>
    </source>
</reference>
<dbReference type="AlphaFoldDB" id="A0A0A9HEX9"/>
<name>A0A0A9HEX9_ARUDO</name>
<reference evidence="2" key="2">
    <citation type="journal article" date="2015" name="Data Brief">
        <title>Shoot transcriptome of the giant reed, Arundo donax.</title>
        <authorList>
            <person name="Barrero R.A."/>
            <person name="Guerrero F.D."/>
            <person name="Moolhuijzen P."/>
            <person name="Goolsby J.A."/>
            <person name="Tidwell J."/>
            <person name="Bellgard S.E."/>
            <person name="Bellgard M.I."/>
        </authorList>
    </citation>
    <scope>NUCLEOTIDE SEQUENCE</scope>
    <source>
        <tissue evidence="2">Shoot tissue taken approximately 20 cm above the soil surface</tissue>
    </source>
</reference>